<evidence type="ECO:0000313" key="1">
    <source>
        <dbReference type="EMBL" id="TGY65695.1"/>
    </source>
</evidence>
<accession>A0AC61R6I1</accession>
<proteinExistence type="predicted"/>
<dbReference type="EMBL" id="SRYG01000014">
    <property type="protein sequence ID" value="TGY65695.1"/>
    <property type="molecule type" value="Genomic_DNA"/>
</dbReference>
<organism evidence="1 2">
    <name type="scientific">Dubosiella muris</name>
    <dbReference type="NCBI Taxonomy" id="3038133"/>
    <lineage>
        <taxon>Bacteria</taxon>
        <taxon>Bacillati</taxon>
        <taxon>Bacillota</taxon>
        <taxon>Erysipelotrichia</taxon>
        <taxon>Erysipelotrichales</taxon>
        <taxon>Erysipelotrichaceae</taxon>
        <taxon>Dubosiella</taxon>
    </lineage>
</organism>
<dbReference type="Proteomes" id="UP000308836">
    <property type="component" value="Unassembled WGS sequence"/>
</dbReference>
<sequence length="316" mass="34509">MFVLTCVLVFVISFAGSVAFKMKHQPVWTKAFRVDWSDKVGTVYEDLSYGPKEANKYDLYVPADTGRPAYGLVVYLHAGGFTAGDKAGDKEMLEWLCSLGYVAAGVNYTLFGEKNPQASVYSQSLEIKESVPAIVDEAKRLGYPIDGMAIGGGSAGGTLAMLYAYRDAKTSPVPVKLLFEAVGPASFDPKSWDTYGLDQSPEAAAGLFSAMAGQTITPEMIEDGSYVEAMKPIWASMWVDKDTVPSVIAYGAHDKVCPFKTAKPLVDALRANDVPVEYFEMPHSGHGLQNDSALYRKYMEAIRDNLARYLPVSERK</sequence>
<name>A0AC61R6I1_9FIRM</name>
<comment type="caution">
    <text evidence="1">The sequence shown here is derived from an EMBL/GenBank/DDBJ whole genome shotgun (WGS) entry which is preliminary data.</text>
</comment>
<reference evidence="1" key="1">
    <citation type="submission" date="2019-04" db="EMBL/GenBank/DDBJ databases">
        <title>Microbes associate with the intestines of laboratory mice.</title>
        <authorList>
            <person name="Navarre W."/>
            <person name="Wong E."/>
            <person name="Huang K."/>
            <person name="Tropini C."/>
            <person name="Ng K."/>
            <person name="Yu B."/>
        </authorList>
    </citation>
    <scope>NUCLEOTIDE SEQUENCE</scope>
    <source>
        <strain evidence="1">NM09_H32</strain>
    </source>
</reference>
<protein>
    <submittedName>
        <fullName evidence="1">Alpha/beta hydrolase</fullName>
    </submittedName>
</protein>
<keyword evidence="1" id="KW-0378">Hydrolase</keyword>
<gene>
    <name evidence="1" type="ORF">E5336_07645</name>
</gene>
<keyword evidence="2" id="KW-1185">Reference proteome</keyword>
<evidence type="ECO:0000313" key="2">
    <source>
        <dbReference type="Proteomes" id="UP000308836"/>
    </source>
</evidence>